<reference evidence="1" key="1">
    <citation type="submission" date="2023-07" db="EMBL/GenBank/DDBJ databases">
        <authorList>
            <person name="Kim M.K."/>
        </authorList>
    </citation>
    <scope>NUCLEOTIDE SEQUENCE</scope>
    <source>
        <strain evidence="1">ASUV-10-1</strain>
    </source>
</reference>
<evidence type="ECO:0008006" key="3">
    <source>
        <dbReference type="Google" id="ProtNLM"/>
    </source>
</evidence>
<dbReference type="Proteomes" id="UP001176429">
    <property type="component" value="Unassembled WGS sequence"/>
</dbReference>
<keyword evidence="2" id="KW-1185">Reference proteome</keyword>
<comment type="caution">
    <text evidence="1">The sequence shown here is derived from an EMBL/GenBank/DDBJ whole genome shotgun (WGS) entry which is preliminary data.</text>
</comment>
<accession>A0ABT9BHI3</accession>
<gene>
    <name evidence="1" type="ORF">Q5H93_23515</name>
</gene>
<organism evidence="1 2">
    <name type="scientific">Hymenobacter aranciens</name>
    <dbReference type="NCBI Taxonomy" id="3063996"/>
    <lineage>
        <taxon>Bacteria</taxon>
        <taxon>Pseudomonadati</taxon>
        <taxon>Bacteroidota</taxon>
        <taxon>Cytophagia</taxon>
        <taxon>Cytophagales</taxon>
        <taxon>Hymenobacteraceae</taxon>
        <taxon>Hymenobacter</taxon>
    </lineage>
</organism>
<proteinExistence type="predicted"/>
<evidence type="ECO:0000313" key="2">
    <source>
        <dbReference type="Proteomes" id="UP001176429"/>
    </source>
</evidence>
<dbReference type="RefSeq" id="WP_305009180.1">
    <property type="nucleotide sequence ID" value="NZ_JAUQSY010000025.1"/>
</dbReference>
<sequence length="212" mass="22740">MEPYDTLRSQLQTLIRTGGQGGKTTAQDLRTFLSELLDVLEADTDAVQSVNGKTGVVALQPSDLNLTNYSKATTQTALGQGDTVLQALGKLEKKADDAILTQIAYVQRAAPDTTTNKVRFDKNAHYARTLTALTAAHFVSPNDPTNVAGITVRLQYNGNTAPVFPGNYVLVSGAFVTIPQYTNHETVIYLTFIPAAVTGSALVEVTISQYTT</sequence>
<protein>
    <recommendedName>
        <fullName evidence="3">Tail fiber protein</fullName>
    </recommendedName>
</protein>
<evidence type="ECO:0000313" key="1">
    <source>
        <dbReference type="EMBL" id="MDO7877725.1"/>
    </source>
</evidence>
<name>A0ABT9BHI3_9BACT</name>
<dbReference type="EMBL" id="JAUQSY010000025">
    <property type="protein sequence ID" value="MDO7877725.1"/>
    <property type="molecule type" value="Genomic_DNA"/>
</dbReference>